<protein>
    <submittedName>
        <fullName evidence="1">Uncharacterized protein</fullName>
    </submittedName>
</protein>
<accession>A0A4C1Y1D2</accession>
<evidence type="ECO:0000313" key="2">
    <source>
        <dbReference type="Proteomes" id="UP000299102"/>
    </source>
</evidence>
<dbReference type="AlphaFoldDB" id="A0A4C1Y1D2"/>
<sequence>MRHTLPDDCSNARHSSRLFGCYCDTVVGRCPVQFSSNCLTLRLTSRASPDRGIRWQTIISMRARRSQFMFRTQTVKEYCIILRGDGRLVAVGVGVLLAASRHRFRSPLSGCRHFQAGHTNGSWGSSSIHDCRLSPGRRGGCHRSLLLLHPPRLLKAQSNRARSSRAGAGGVSTAGRRVSLLSNGRRRLCATADQLVISRYAAMATSAPNHKLTMSPL</sequence>
<evidence type="ECO:0000313" key="1">
    <source>
        <dbReference type="EMBL" id="GBP69678.1"/>
    </source>
</evidence>
<name>A0A4C1Y1D2_EUMVA</name>
<comment type="caution">
    <text evidence="1">The sequence shown here is derived from an EMBL/GenBank/DDBJ whole genome shotgun (WGS) entry which is preliminary data.</text>
</comment>
<proteinExistence type="predicted"/>
<gene>
    <name evidence="1" type="ORF">EVAR_49765_1</name>
</gene>
<reference evidence="1 2" key="1">
    <citation type="journal article" date="2019" name="Commun. Biol.">
        <title>The bagworm genome reveals a unique fibroin gene that provides high tensile strength.</title>
        <authorList>
            <person name="Kono N."/>
            <person name="Nakamura H."/>
            <person name="Ohtoshi R."/>
            <person name="Tomita M."/>
            <person name="Numata K."/>
            <person name="Arakawa K."/>
        </authorList>
    </citation>
    <scope>NUCLEOTIDE SEQUENCE [LARGE SCALE GENOMIC DNA]</scope>
</reference>
<dbReference type="Proteomes" id="UP000299102">
    <property type="component" value="Unassembled WGS sequence"/>
</dbReference>
<keyword evidence="2" id="KW-1185">Reference proteome</keyword>
<dbReference type="EMBL" id="BGZK01001049">
    <property type="protein sequence ID" value="GBP69678.1"/>
    <property type="molecule type" value="Genomic_DNA"/>
</dbReference>
<organism evidence="1 2">
    <name type="scientific">Eumeta variegata</name>
    <name type="common">Bagworm moth</name>
    <name type="synonym">Eumeta japonica</name>
    <dbReference type="NCBI Taxonomy" id="151549"/>
    <lineage>
        <taxon>Eukaryota</taxon>
        <taxon>Metazoa</taxon>
        <taxon>Ecdysozoa</taxon>
        <taxon>Arthropoda</taxon>
        <taxon>Hexapoda</taxon>
        <taxon>Insecta</taxon>
        <taxon>Pterygota</taxon>
        <taxon>Neoptera</taxon>
        <taxon>Endopterygota</taxon>
        <taxon>Lepidoptera</taxon>
        <taxon>Glossata</taxon>
        <taxon>Ditrysia</taxon>
        <taxon>Tineoidea</taxon>
        <taxon>Psychidae</taxon>
        <taxon>Oiketicinae</taxon>
        <taxon>Eumeta</taxon>
    </lineage>
</organism>